<proteinExistence type="predicted"/>
<keyword evidence="2 5" id="KW-1133">Transmembrane helix</keyword>
<accession>A0A1L9S0C1</accession>
<dbReference type="AlphaFoldDB" id="A0A1L9S0C1"/>
<dbReference type="EMBL" id="KV878209">
    <property type="protein sequence ID" value="OJJ40625.1"/>
    <property type="molecule type" value="Genomic_DNA"/>
</dbReference>
<dbReference type="OrthoDB" id="5393181at2759"/>
<feature type="compositionally biased region" description="Pro residues" evidence="4">
    <location>
        <begin position="52"/>
        <end position="62"/>
    </location>
</feature>
<evidence type="ECO:0000313" key="6">
    <source>
        <dbReference type="EMBL" id="OJJ40625.1"/>
    </source>
</evidence>
<dbReference type="STRING" id="1073089.A0A1L9S0C1"/>
<dbReference type="GeneID" id="63749766"/>
<dbReference type="PANTHER" id="PTHR28263:SF1">
    <property type="entry name" value="GOLGI TO ER TRAFFIC PROTEIN 2"/>
    <property type="match status" value="1"/>
</dbReference>
<feature type="transmembrane region" description="Helical" evidence="5">
    <location>
        <begin position="241"/>
        <end position="258"/>
    </location>
</feature>
<evidence type="ECO:0000313" key="7">
    <source>
        <dbReference type="Proteomes" id="UP000184383"/>
    </source>
</evidence>
<keyword evidence="3 5" id="KW-0472">Membrane</keyword>
<dbReference type="Pfam" id="PF08690">
    <property type="entry name" value="GET2"/>
    <property type="match status" value="1"/>
</dbReference>
<name>A0A1L9S0C1_ASPWE</name>
<dbReference type="GO" id="GO:0006890">
    <property type="term" value="P:retrograde vesicle-mediated transport, Golgi to endoplasmic reticulum"/>
    <property type="evidence" value="ECO:0007669"/>
    <property type="project" value="TreeGrafter"/>
</dbReference>
<dbReference type="VEuPathDB" id="FungiDB:ASPWEDRAFT_34056"/>
<protein>
    <recommendedName>
        <fullName evidence="8">GET complex, subunit GET2</fullName>
    </recommendedName>
</protein>
<feature type="compositionally biased region" description="Basic and acidic residues" evidence="4">
    <location>
        <begin position="18"/>
        <end position="34"/>
    </location>
</feature>
<feature type="region of interest" description="Disordered" evidence="4">
    <location>
        <begin position="1"/>
        <end position="92"/>
    </location>
</feature>
<dbReference type="RefSeq" id="XP_040694301.1">
    <property type="nucleotide sequence ID" value="XM_040833918.1"/>
</dbReference>
<feature type="compositionally biased region" description="Gly residues" evidence="4">
    <location>
        <begin position="147"/>
        <end position="160"/>
    </location>
</feature>
<sequence length="302" mass="31463">MSSAEESPAQKASRLRRERREAKIRDGGAARLDKITSLSGRTPAPREEVSPSPSPSPQPPASLPTLPDASLPPSRPTSAQATTPGADGQSPETIQAQQEFLRSLLRQNGPAPGQQGPEEEDPTMKLLSSLMGGAGAMPPMGDQAPGAGAGAGAGAGGAAGGAPALSPEMMSALGLPPFLSNIIGAVMTPQSEEEKKQAWTWKVLHVMFSLAVAFYLLLLIGSSVSTFGSQPPPPATARNPFLFFTTGEVMLSGARMAIKSRAGARAGLGTWIQLGKDVVRDGSLVLFVLGMGTWWHRGWMAY</sequence>
<evidence type="ECO:0000256" key="3">
    <source>
        <dbReference type="ARBA" id="ARBA00023136"/>
    </source>
</evidence>
<evidence type="ECO:0008006" key="8">
    <source>
        <dbReference type="Google" id="ProtNLM"/>
    </source>
</evidence>
<reference evidence="7" key="1">
    <citation type="journal article" date="2017" name="Genome Biol.">
        <title>Comparative genomics reveals high biological diversity and specific adaptations in the industrially and medically important fungal genus Aspergillus.</title>
        <authorList>
            <person name="de Vries R.P."/>
            <person name="Riley R."/>
            <person name="Wiebenga A."/>
            <person name="Aguilar-Osorio G."/>
            <person name="Amillis S."/>
            <person name="Uchima C.A."/>
            <person name="Anderluh G."/>
            <person name="Asadollahi M."/>
            <person name="Askin M."/>
            <person name="Barry K."/>
            <person name="Battaglia E."/>
            <person name="Bayram O."/>
            <person name="Benocci T."/>
            <person name="Braus-Stromeyer S.A."/>
            <person name="Caldana C."/>
            <person name="Canovas D."/>
            <person name="Cerqueira G.C."/>
            <person name="Chen F."/>
            <person name="Chen W."/>
            <person name="Choi C."/>
            <person name="Clum A."/>
            <person name="Dos Santos R.A."/>
            <person name="Damasio A.R."/>
            <person name="Diallinas G."/>
            <person name="Emri T."/>
            <person name="Fekete E."/>
            <person name="Flipphi M."/>
            <person name="Freyberg S."/>
            <person name="Gallo A."/>
            <person name="Gournas C."/>
            <person name="Habgood R."/>
            <person name="Hainaut M."/>
            <person name="Harispe M.L."/>
            <person name="Henrissat B."/>
            <person name="Hilden K.S."/>
            <person name="Hope R."/>
            <person name="Hossain A."/>
            <person name="Karabika E."/>
            <person name="Karaffa L."/>
            <person name="Karanyi Z."/>
            <person name="Krasevec N."/>
            <person name="Kuo A."/>
            <person name="Kusch H."/>
            <person name="LaButti K."/>
            <person name="Lagendijk E.L."/>
            <person name="Lapidus A."/>
            <person name="Levasseur A."/>
            <person name="Lindquist E."/>
            <person name="Lipzen A."/>
            <person name="Logrieco A.F."/>
            <person name="MacCabe A."/>
            <person name="Maekelae M.R."/>
            <person name="Malavazi I."/>
            <person name="Melin P."/>
            <person name="Meyer V."/>
            <person name="Mielnichuk N."/>
            <person name="Miskei M."/>
            <person name="Molnar A.P."/>
            <person name="Mule G."/>
            <person name="Ngan C.Y."/>
            <person name="Orejas M."/>
            <person name="Orosz E."/>
            <person name="Ouedraogo J.P."/>
            <person name="Overkamp K.M."/>
            <person name="Park H.-S."/>
            <person name="Perrone G."/>
            <person name="Piumi F."/>
            <person name="Punt P.J."/>
            <person name="Ram A.F."/>
            <person name="Ramon A."/>
            <person name="Rauscher S."/>
            <person name="Record E."/>
            <person name="Riano-Pachon D.M."/>
            <person name="Robert V."/>
            <person name="Roehrig J."/>
            <person name="Ruller R."/>
            <person name="Salamov A."/>
            <person name="Salih N.S."/>
            <person name="Samson R.A."/>
            <person name="Sandor E."/>
            <person name="Sanguinetti M."/>
            <person name="Schuetze T."/>
            <person name="Sepcic K."/>
            <person name="Shelest E."/>
            <person name="Sherlock G."/>
            <person name="Sophianopoulou V."/>
            <person name="Squina F.M."/>
            <person name="Sun H."/>
            <person name="Susca A."/>
            <person name="Todd R.B."/>
            <person name="Tsang A."/>
            <person name="Unkles S.E."/>
            <person name="van de Wiele N."/>
            <person name="van Rossen-Uffink D."/>
            <person name="Oliveira J.V."/>
            <person name="Vesth T.C."/>
            <person name="Visser J."/>
            <person name="Yu J.-H."/>
            <person name="Zhou M."/>
            <person name="Andersen M.R."/>
            <person name="Archer D.B."/>
            <person name="Baker S.E."/>
            <person name="Benoit I."/>
            <person name="Brakhage A.A."/>
            <person name="Braus G.H."/>
            <person name="Fischer R."/>
            <person name="Frisvad J.C."/>
            <person name="Goldman G.H."/>
            <person name="Houbraken J."/>
            <person name="Oakley B."/>
            <person name="Pocsi I."/>
            <person name="Scazzocchio C."/>
            <person name="Seiboth B."/>
            <person name="vanKuyk P.A."/>
            <person name="Wortman J."/>
            <person name="Dyer P.S."/>
            <person name="Grigoriev I.V."/>
        </authorList>
    </citation>
    <scope>NUCLEOTIDE SEQUENCE [LARGE SCALE GENOMIC DNA]</scope>
    <source>
        <strain evidence="7">DTO 134E9</strain>
    </source>
</reference>
<organism evidence="6 7">
    <name type="scientific">Aspergillus wentii DTO 134E9</name>
    <dbReference type="NCBI Taxonomy" id="1073089"/>
    <lineage>
        <taxon>Eukaryota</taxon>
        <taxon>Fungi</taxon>
        <taxon>Dikarya</taxon>
        <taxon>Ascomycota</taxon>
        <taxon>Pezizomycotina</taxon>
        <taxon>Eurotiomycetes</taxon>
        <taxon>Eurotiomycetidae</taxon>
        <taxon>Eurotiales</taxon>
        <taxon>Aspergillaceae</taxon>
        <taxon>Aspergillus</taxon>
        <taxon>Aspergillus subgen. Cremei</taxon>
    </lineage>
</organism>
<dbReference type="Proteomes" id="UP000184383">
    <property type="component" value="Unassembled WGS sequence"/>
</dbReference>
<dbReference type="PANTHER" id="PTHR28263">
    <property type="entry name" value="GOLGI TO ER TRAFFIC PROTEIN 2"/>
    <property type="match status" value="1"/>
</dbReference>
<evidence type="ECO:0000256" key="1">
    <source>
        <dbReference type="ARBA" id="ARBA00022692"/>
    </source>
</evidence>
<evidence type="ECO:0000256" key="2">
    <source>
        <dbReference type="ARBA" id="ARBA00022989"/>
    </source>
</evidence>
<keyword evidence="7" id="KW-1185">Reference proteome</keyword>
<feature type="region of interest" description="Disordered" evidence="4">
    <location>
        <begin position="129"/>
        <end position="162"/>
    </location>
</feature>
<evidence type="ECO:0000256" key="5">
    <source>
        <dbReference type="SAM" id="Phobius"/>
    </source>
</evidence>
<dbReference type="InterPro" id="IPR028143">
    <property type="entry name" value="Get2/sif1"/>
</dbReference>
<evidence type="ECO:0000256" key="4">
    <source>
        <dbReference type="SAM" id="MobiDB-lite"/>
    </source>
</evidence>
<gene>
    <name evidence="6" type="ORF">ASPWEDRAFT_34056</name>
</gene>
<feature type="transmembrane region" description="Helical" evidence="5">
    <location>
        <begin position="203"/>
        <end position="221"/>
    </location>
</feature>
<feature type="compositionally biased region" description="Low complexity" evidence="4">
    <location>
        <begin position="136"/>
        <end position="146"/>
    </location>
</feature>
<keyword evidence="1 5" id="KW-0812">Transmembrane</keyword>